<evidence type="ECO:0000256" key="1">
    <source>
        <dbReference type="SAM" id="MobiDB-lite"/>
    </source>
</evidence>
<name>A0A919SUC0_9ACTN</name>
<evidence type="ECO:0000313" key="2">
    <source>
        <dbReference type="EMBL" id="GIM79080.1"/>
    </source>
</evidence>
<feature type="region of interest" description="Disordered" evidence="1">
    <location>
        <begin position="31"/>
        <end position="64"/>
    </location>
</feature>
<dbReference type="Proteomes" id="UP000681340">
    <property type="component" value="Unassembled WGS sequence"/>
</dbReference>
<gene>
    <name evidence="2" type="ORF">Aau02nite_84010</name>
</gene>
<dbReference type="EMBL" id="BOQL01000079">
    <property type="protein sequence ID" value="GIM79080.1"/>
    <property type="molecule type" value="Genomic_DNA"/>
</dbReference>
<accession>A0A919SUC0</accession>
<dbReference type="AlphaFoldDB" id="A0A919SUC0"/>
<sequence length="119" mass="12961">MTASRQQWVDIKGPQAIYDEDTGRLVSEAVHTVRRHPASSDRAAGRSSDPPRRPAQIPGRGGLVPHHRYHAAFIDSRLALVRAEAQHRNHAIIEQINADPIAGPLVRLPSVGSSRTTPG</sequence>
<reference evidence="2" key="1">
    <citation type="submission" date="2021-03" db="EMBL/GenBank/DDBJ databases">
        <title>Whole genome shotgun sequence of Actinoplanes auranticolor NBRC 12245.</title>
        <authorList>
            <person name="Komaki H."/>
            <person name="Tamura T."/>
        </authorList>
    </citation>
    <scope>NUCLEOTIDE SEQUENCE</scope>
    <source>
        <strain evidence="2">NBRC 12245</strain>
    </source>
</reference>
<dbReference type="RefSeq" id="WP_212994192.1">
    <property type="nucleotide sequence ID" value="NZ_BAABEA010000030.1"/>
</dbReference>
<comment type="caution">
    <text evidence="2">The sequence shown here is derived from an EMBL/GenBank/DDBJ whole genome shotgun (WGS) entry which is preliminary data.</text>
</comment>
<organism evidence="2 3">
    <name type="scientific">Actinoplanes auranticolor</name>
    <dbReference type="NCBI Taxonomy" id="47988"/>
    <lineage>
        <taxon>Bacteria</taxon>
        <taxon>Bacillati</taxon>
        <taxon>Actinomycetota</taxon>
        <taxon>Actinomycetes</taxon>
        <taxon>Micromonosporales</taxon>
        <taxon>Micromonosporaceae</taxon>
        <taxon>Actinoplanes</taxon>
    </lineage>
</organism>
<protein>
    <submittedName>
        <fullName evidence="2">Uncharacterized protein</fullName>
    </submittedName>
</protein>
<evidence type="ECO:0000313" key="3">
    <source>
        <dbReference type="Proteomes" id="UP000681340"/>
    </source>
</evidence>
<keyword evidence="3" id="KW-1185">Reference proteome</keyword>
<proteinExistence type="predicted"/>